<dbReference type="InterPro" id="IPR029491">
    <property type="entry name" value="Helicase_HTH"/>
</dbReference>
<dbReference type="EMBL" id="PGVE01000080">
    <property type="protein sequence ID" value="PLS02093.1"/>
    <property type="molecule type" value="Genomic_DNA"/>
</dbReference>
<dbReference type="AlphaFoldDB" id="A0A2N5H992"/>
<dbReference type="InterPro" id="IPR008308">
    <property type="entry name" value="YpbB-like"/>
</dbReference>
<dbReference type="Proteomes" id="UP000234950">
    <property type="component" value="Unassembled WGS sequence"/>
</dbReference>
<evidence type="ECO:0000313" key="2">
    <source>
        <dbReference type="EMBL" id="PLS02093.1"/>
    </source>
</evidence>
<dbReference type="Pfam" id="PF14493">
    <property type="entry name" value="HTH_40"/>
    <property type="match status" value="1"/>
</dbReference>
<gene>
    <name evidence="2" type="ORF">CVD27_21335</name>
</gene>
<proteinExistence type="predicted"/>
<feature type="domain" description="Helicase Helix-turn-helix" evidence="1">
    <location>
        <begin position="253"/>
        <end position="339"/>
    </location>
</feature>
<dbReference type="RefSeq" id="WP_101650273.1">
    <property type="nucleotide sequence ID" value="NZ_PGVE01000080.1"/>
</dbReference>
<organism evidence="2 3">
    <name type="scientific">Neobacillus cucumis</name>
    <dbReference type="NCBI Taxonomy" id="1740721"/>
    <lineage>
        <taxon>Bacteria</taxon>
        <taxon>Bacillati</taxon>
        <taxon>Bacillota</taxon>
        <taxon>Bacilli</taxon>
        <taxon>Bacillales</taxon>
        <taxon>Bacillaceae</taxon>
        <taxon>Neobacillus</taxon>
    </lineage>
</organism>
<keyword evidence="3" id="KW-1185">Reference proteome</keyword>
<name>A0A2N5H992_9BACI</name>
<comment type="caution">
    <text evidence="2">The sequence shown here is derived from an EMBL/GenBank/DDBJ whole genome shotgun (WGS) entry which is preliminary data.</text>
</comment>
<protein>
    <submittedName>
        <fullName evidence="2">RQC domain-containing protein</fullName>
    </submittedName>
</protein>
<evidence type="ECO:0000313" key="3">
    <source>
        <dbReference type="Proteomes" id="UP000234950"/>
    </source>
</evidence>
<reference evidence="2 3" key="1">
    <citation type="submission" date="2017-11" db="EMBL/GenBank/DDBJ databases">
        <title>Comparitive Functional Genomics of Dry Heat Resistant strains isolated from the Viking Spacecraft.</title>
        <authorList>
            <person name="Seuylemezian A."/>
            <person name="Cooper K."/>
            <person name="Vaishampayan P."/>
        </authorList>
    </citation>
    <scope>NUCLEOTIDE SEQUENCE [LARGE SCALE GENOMIC DNA]</scope>
    <source>
        <strain evidence="2 3">V32-6</strain>
    </source>
</reference>
<dbReference type="OrthoDB" id="2354672at2"/>
<sequence length="344" mass="40665">MLQIKTVILYCLKQLNKERTIYSIYHLLNGKKSSQTIQDAHLFSLKEFFGIYESLTRETFEKITEELFRENFIESFGEQKYQLTAFGRKHLEHISKADYLNGWDYHSFTATFWERLSLLIQVTSNLVYQETKYIPIQKNKEVHNWLKLMLKEIKVPRKELGSVLFTELIECLNEAKDIDPSILVFRLTGYQKIGLTPLQTARKLNLDEHNYHLEFINILHYLLQKITKDSNRFMVLPFLIKDLEKENELTITSRKTWALLKQGFNPEKIAAIRNLKLSTIEDHLVEFALHLENFSIDTYVDRDLQKKIIELSRGLGTRQLKLIKDQLRSATYLQIRLVLAKYGD</sequence>
<accession>A0A2N5H992</accession>
<dbReference type="PIRSF" id="PIRSF021350">
    <property type="entry name" value="UCP021350"/>
    <property type="match status" value="1"/>
</dbReference>
<evidence type="ECO:0000259" key="1">
    <source>
        <dbReference type="Pfam" id="PF14493"/>
    </source>
</evidence>